<evidence type="ECO:0000313" key="1">
    <source>
        <dbReference type="EMBL" id="GFH44245.1"/>
    </source>
</evidence>
<dbReference type="AlphaFoldDB" id="A0AAD3CFP3"/>
<reference evidence="1 2" key="1">
    <citation type="journal article" date="2021" name="Sci. Rep.">
        <title>The genome of the diatom Chaetoceros tenuissimus carries an ancient integrated fragment of an extant virus.</title>
        <authorList>
            <person name="Hongo Y."/>
            <person name="Kimura K."/>
            <person name="Takaki Y."/>
            <person name="Yoshida Y."/>
            <person name="Baba S."/>
            <person name="Kobayashi G."/>
            <person name="Nagasaki K."/>
            <person name="Hano T."/>
            <person name="Tomaru Y."/>
        </authorList>
    </citation>
    <scope>NUCLEOTIDE SEQUENCE [LARGE SCALE GENOMIC DNA]</scope>
    <source>
        <strain evidence="1 2">NIES-3715</strain>
    </source>
</reference>
<gene>
    <name evidence="1" type="ORF">CTEN210_00719</name>
</gene>
<proteinExistence type="predicted"/>
<protein>
    <submittedName>
        <fullName evidence="1">Uncharacterized protein</fullName>
    </submittedName>
</protein>
<sequence length="264" mass="28814">MSAINEANLKMPAVAEAISKPAEAGTKRKAVTPPNKSGMIEIPADLNALSKEQLIALVNELVNERSTMNRGLKKARTAAPASAAKSNVLPFASPVASSAPKFDVVAVKKRISKNSASLIKKAAHNRAKKPFTEIVECVPSEAAVMTLFDSIPTVSNSARMIKWKLNGNEEVMNWLGNPFEYIHPVKFDGKTMSLGGTRPKIYAFANYDSLEAKFEKKTNTLNLKFRSRLAGTGKNDGGDKPMFLYDKNGKQIMGDMDAFLSRYM</sequence>
<dbReference type="Proteomes" id="UP001054902">
    <property type="component" value="Unassembled WGS sequence"/>
</dbReference>
<accession>A0AAD3CFP3</accession>
<comment type="caution">
    <text evidence="1">The sequence shown here is derived from an EMBL/GenBank/DDBJ whole genome shotgun (WGS) entry which is preliminary data.</text>
</comment>
<evidence type="ECO:0000313" key="2">
    <source>
        <dbReference type="Proteomes" id="UP001054902"/>
    </source>
</evidence>
<dbReference type="EMBL" id="BLLK01000019">
    <property type="protein sequence ID" value="GFH44245.1"/>
    <property type="molecule type" value="Genomic_DNA"/>
</dbReference>
<keyword evidence="2" id="KW-1185">Reference proteome</keyword>
<organism evidence="1 2">
    <name type="scientific">Chaetoceros tenuissimus</name>
    <dbReference type="NCBI Taxonomy" id="426638"/>
    <lineage>
        <taxon>Eukaryota</taxon>
        <taxon>Sar</taxon>
        <taxon>Stramenopiles</taxon>
        <taxon>Ochrophyta</taxon>
        <taxon>Bacillariophyta</taxon>
        <taxon>Coscinodiscophyceae</taxon>
        <taxon>Chaetocerotophycidae</taxon>
        <taxon>Chaetocerotales</taxon>
        <taxon>Chaetocerotaceae</taxon>
        <taxon>Chaetoceros</taxon>
    </lineage>
</organism>
<name>A0AAD3CFP3_9STRA</name>